<evidence type="ECO:0000313" key="9">
    <source>
        <dbReference type="Proteomes" id="UP000019116"/>
    </source>
</evidence>
<keyword evidence="2" id="KW-0132">Cell division</keyword>
<keyword evidence="9" id="KW-1185">Reference proteome</keyword>
<dbReference type="Pfam" id="PF00134">
    <property type="entry name" value="Cyclin_N"/>
    <property type="match status" value="1"/>
</dbReference>
<organism evidence="8">
    <name type="scientific">Triticum aestivum</name>
    <name type="common">Wheat</name>
    <dbReference type="NCBI Taxonomy" id="4565"/>
    <lineage>
        <taxon>Eukaryota</taxon>
        <taxon>Viridiplantae</taxon>
        <taxon>Streptophyta</taxon>
        <taxon>Embryophyta</taxon>
        <taxon>Tracheophyta</taxon>
        <taxon>Spermatophyta</taxon>
        <taxon>Magnoliopsida</taxon>
        <taxon>Liliopsida</taxon>
        <taxon>Poales</taxon>
        <taxon>Poaceae</taxon>
        <taxon>BOP clade</taxon>
        <taxon>Pooideae</taxon>
        <taxon>Triticodae</taxon>
        <taxon>Triticeae</taxon>
        <taxon>Triticinae</taxon>
        <taxon>Triticum</taxon>
    </lineage>
</organism>
<dbReference type="SUPFAM" id="SSF47954">
    <property type="entry name" value="Cyclin-like"/>
    <property type="match status" value="1"/>
</dbReference>
<keyword evidence="3 5" id="KW-0195">Cyclin</keyword>
<dbReference type="SMR" id="A0A3B6AVT1"/>
<name>A0A3B6AVT1_WHEAT</name>
<dbReference type="OrthoDB" id="306099at2759"/>
<sequence length="306" mass="34128">MDMPGEDEYVYGYEYEFDLENPFTSPADEPIASLLDAEAHHAPSVSAAASAVRRDAARFISKVRYDGELAVHPRVAYLALNYVDRFLSKGQLPFERKPWAPRLLAISCLSIAAKMQRVDAISMDYIQRDEEFMFDAATIRRMERVVLGALEWRARSVTPLAFLGFFLSACFPPPRHPALLDAVKERAVDLLLRAQPGEATGVRRGDGGGLRCGRRRRRTGGERRDAGDGPRARPLPQRQLGERPDRRIGSQRRRCQEAMHGPTFPVPVGVSGVRCGRTPWGATAGRAGNLLLPCCSFLPFPIYFPF</sequence>
<dbReference type="PaxDb" id="4565-Traes_2AS_7FF1211F8.2"/>
<dbReference type="InterPro" id="IPR039361">
    <property type="entry name" value="Cyclin"/>
</dbReference>
<evidence type="ECO:0000256" key="5">
    <source>
        <dbReference type="RuleBase" id="RU000383"/>
    </source>
</evidence>
<evidence type="ECO:0000256" key="2">
    <source>
        <dbReference type="ARBA" id="ARBA00022618"/>
    </source>
</evidence>
<evidence type="ECO:0000313" key="8">
    <source>
        <dbReference type="EnsemblPlants" id="TraesCS2A02G208300.3"/>
    </source>
</evidence>
<dbReference type="GO" id="GO:0051301">
    <property type="term" value="P:cell division"/>
    <property type="evidence" value="ECO:0007669"/>
    <property type="project" value="UniProtKB-KW"/>
</dbReference>
<dbReference type="InterPro" id="IPR013763">
    <property type="entry name" value="Cyclin-like_dom"/>
</dbReference>
<evidence type="ECO:0000256" key="1">
    <source>
        <dbReference type="ARBA" id="ARBA00009065"/>
    </source>
</evidence>
<dbReference type="SMART" id="SM00385">
    <property type="entry name" value="CYCLIN"/>
    <property type="match status" value="1"/>
</dbReference>
<feature type="domain" description="Cyclin-like" evidence="7">
    <location>
        <begin position="58"/>
        <end position="148"/>
    </location>
</feature>
<evidence type="ECO:0000256" key="6">
    <source>
        <dbReference type="SAM" id="MobiDB-lite"/>
    </source>
</evidence>
<comment type="similarity">
    <text evidence="1">Belongs to the cyclin family. Cyclin D subfamily.</text>
</comment>
<feature type="region of interest" description="Disordered" evidence="6">
    <location>
        <begin position="199"/>
        <end position="261"/>
    </location>
</feature>
<dbReference type="InterPro" id="IPR036915">
    <property type="entry name" value="Cyclin-like_sf"/>
</dbReference>
<dbReference type="PANTHER" id="PTHR10177">
    <property type="entry name" value="CYCLINS"/>
    <property type="match status" value="1"/>
</dbReference>
<accession>A0A3B6AVT1</accession>
<dbReference type="Proteomes" id="UP000019116">
    <property type="component" value="Chromosome 2A"/>
</dbReference>
<dbReference type="FunFam" id="1.10.472.10:FF:000060">
    <property type="entry name" value="D6-type cyclin"/>
    <property type="match status" value="1"/>
</dbReference>
<proteinExistence type="inferred from homology"/>
<evidence type="ECO:0000256" key="3">
    <source>
        <dbReference type="ARBA" id="ARBA00023127"/>
    </source>
</evidence>
<protein>
    <recommendedName>
        <fullName evidence="7">Cyclin-like domain-containing protein</fullName>
    </recommendedName>
</protein>
<dbReference type="EnsemblPlants" id="TraesCS2A02G208300.3">
    <property type="protein sequence ID" value="TraesCS2A02G208300.3"/>
    <property type="gene ID" value="TraesCS2A02G208300"/>
</dbReference>
<evidence type="ECO:0000256" key="4">
    <source>
        <dbReference type="ARBA" id="ARBA00023306"/>
    </source>
</evidence>
<reference evidence="8" key="2">
    <citation type="submission" date="2018-10" db="UniProtKB">
        <authorList>
            <consortium name="EnsemblPlants"/>
        </authorList>
    </citation>
    <scope>IDENTIFICATION</scope>
</reference>
<dbReference type="Gene3D" id="1.10.472.10">
    <property type="entry name" value="Cyclin-like"/>
    <property type="match status" value="2"/>
</dbReference>
<dbReference type="AlphaFoldDB" id="A0A3B6AVT1"/>
<dbReference type="Gramene" id="TraesCS2A02G208300.3">
    <property type="protein sequence ID" value="TraesCS2A02G208300.3"/>
    <property type="gene ID" value="TraesCS2A02G208300"/>
</dbReference>
<evidence type="ECO:0000259" key="7">
    <source>
        <dbReference type="SMART" id="SM00385"/>
    </source>
</evidence>
<feature type="compositionally biased region" description="Basic and acidic residues" evidence="6">
    <location>
        <begin position="219"/>
        <end position="231"/>
    </location>
</feature>
<reference evidence="8" key="1">
    <citation type="submission" date="2018-08" db="EMBL/GenBank/DDBJ databases">
        <authorList>
            <person name="Rossello M."/>
        </authorList>
    </citation>
    <scope>NUCLEOTIDE SEQUENCE [LARGE SCALE GENOMIC DNA]</scope>
    <source>
        <strain evidence="8">cv. Chinese Spring</strain>
    </source>
</reference>
<gene>
    <name evidence="8" type="primary">LOC123185139</name>
</gene>
<keyword evidence="4" id="KW-0131">Cell cycle</keyword>
<dbReference type="InterPro" id="IPR006671">
    <property type="entry name" value="Cyclin_N"/>
</dbReference>